<feature type="transmembrane region" description="Helical" evidence="6">
    <location>
        <begin position="422"/>
        <end position="442"/>
    </location>
</feature>
<dbReference type="Gene3D" id="3.40.710.10">
    <property type="entry name" value="DD-peptidase/beta-lactamase superfamily"/>
    <property type="match status" value="1"/>
</dbReference>
<dbReference type="Pfam" id="PF01098">
    <property type="entry name" value="FTSW_RODA_SPOVE"/>
    <property type="match status" value="2"/>
</dbReference>
<feature type="transmembrane region" description="Helical" evidence="6">
    <location>
        <begin position="674"/>
        <end position="696"/>
    </location>
</feature>
<proteinExistence type="predicted"/>
<feature type="transmembrane region" description="Helical" evidence="6">
    <location>
        <begin position="308"/>
        <end position="328"/>
    </location>
</feature>
<feature type="transmembrane region" description="Helical" evidence="6">
    <location>
        <begin position="381"/>
        <end position="402"/>
    </location>
</feature>
<evidence type="ECO:0000256" key="4">
    <source>
        <dbReference type="ARBA" id="ARBA00022989"/>
    </source>
</evidence>
<dbReference type="GO" id="GO:0015648">
    <property type="term" value="F:lipid-linked peptidoglycan transporter activity"/>
    <property type="evidence" value="ECO:0007669"/>
    <property type="project" value="TreeGrafter"/>
</dbReference>
<evidence type="ECO:0000256" key="6">
    <source>
        <dbReference type="SAM" id="Phobius"/>
    </source>
</evidence>
<feature type="transmembrane region" description="Helical" evidence="6">
    <location>
        <begin position="281"/>
        <end position="301"/>
    </location>
</feature>
<evidence type="ECO:0000259" key="7">
    <source>
        <dbReference type="Pfam" id="PF00905"/>
    </source>
</evidence>
<reference evidence="8 9" key="1">
    <citation type="submission" date="2018-11" db="EMBL/GenBank/DDBJ databases">
        <authorList>
            <person name="Zhou Z."/>
            <person name="Wang G."/>
        </authorList>
    </citation>
    <scope>NUCLEOTIDE SEQUENCE [LARGE SCALE GENOMIC DNA]</scope>
    <source>
        <strain evidence="8 9">KCTC42998</strain>
    </source>
</reference>
<dbReference type="InterPro" id="IPR013784">
    <property type="entry name" value="Carb-bd-like_fold"/>
</dbReference>
<comment type="subcellular location">
    <subcellularLocation>
        <location evidence="1">Membrane</location>
        <topology evidence="1">Multi-pass membrane protein</topology>
    </subcellularLocation>
</comment>
<dbReference type="GO" id="GO:0005886">
    <property type="term" value="C:plasma membrane"/>
    <property type="evidence" value="ECO:0007669"/>
    <property type="project" value="TreeGrafter"/>
</dbReference>
<evidence type="ECO:0000256" key="3">
    <source>
        <dbReference type="ARBA" id="ARBA00022960"/>
    </source>
</evidence>
<feature type="transmembrane region" description="Helical" evidence="6">
    <location>
        <begin position="642"/>
        <end position="662"/>
    </location>
</feature>
<feature type="transmembrane region" description="Helical" evidence="6">
    <location>
        <begin position="748"/>
        <end position="769"/>
    </location>
</feature>
<evidence type="ECO:0000313" key="8">
    <source>
        <dbReference type="EMBL" id="RRB15445.1"/>
    </source>
</evidence>
<feature type="domain" description="Penicillin-binding protein transpeptidase" evidence="7">
    <location>
        <begin position="983"/>
        <end position="1317"/>
    </location>
</feature>
<feature type="transmembrane region" description="Helical" evidence="6">
    <location>
        <begin position="12"/>
        <end position="29"/>
    </location>
</feature>
<keyword evidence="2 6" id="KW-0812">Transmembrane</keyword>
<dbReference type="RefSeq" id="WP_124907049.1">
    <property type="nucleotide sequence ID" value="NZ_RQJP01000002.1"/>
</dbReference>
<dbReference type="GO" id="GO:0008360">
    <property type="term" value="P:regulation of cell shape"/>
    <property type="evidence" value="ECO:0007669"/>
    <property type="project" value="UniProtKB-KW"/>
</dbReference>
<sequence>MKSAPVPAGRLYLLGATVMLLLLFIRLYVNLLPNLNRAKQALVEGQALTLEAGIKPVFIQRLLASGNYYTDPRDRALVADSLAAKLAQDGSPDNLGTINKRQFSVLAPLTWRSPLGGSDFQSRLQLSRQQMGFDSVLYVRELTNPKSYGATTKVGSGSRVLAGRVTREEQPMAGVLVQLKRHLPTAQPDTLEDRFIYARTDSDGRFTFTGLKDGSAYSVVPLKPGFEFGSRCGTSELTSDQTYAFAARPHQLRLIGSVVYGQLKADHALAVRTPATFSGQFWAIVALFFLIFWLVQGFWTLRRFQPDPLLLSILMLLTGISVLTLLAIQDPLQDTLYAWQSLQGVAIGLVGMALVSQLNIGRFYADWRFDGLFTFWNRTSVRLVGWTWLVLAVGLAVLTLLVGSGPEGSGVRVNLSLLGLTFQPSEITKYLLLLFFAGFFAAKEQQIRDLPDLRWRFAVSFGALAGAGLLMLLYLLLGDMGPALVVCFTFLLFYSIARGNLPLTLATGVGYGVALWLLPGTLATVLSVGVLMGYLFWRGEARSTSKRGWVALLTEAPVLLLLVMAMFAFGDLLPFVGSRLADRKAMWLSPWNNDVYGGDHLAHAFWTLSSGGWTGQGLGKGFANAMPAAHTDMILPSVGEELGGLGVIAVFLLFGILLHRLFLQARRAGQPFSFFLVAGIAIATGVQFLIIAGGSIGLLPLTGISVPFLSYGKISLIINLTAMGAVFSVAHRPGQTAQREYLEKHYDAVLMAGIAGFLLGVLLLIGRLLPVIGWRGDEYIVRPVRVVTRNGDPVFSYNPRIERLTRALASGTIYDRNGVVLATSSPEILTQHAARLTKTGLKPEDVQTLSRKRLRRYYPFGDHLFFWIGDLNTQLFWGQSNGYFAEATHFSELRGFNSKPRKTDLVTTDYRADRFSPPVQQTRTLSVYDYSELAPALRAGIDSREVDRRKAQNRDLHLSVNAELQVTLQKALATSDYRDHRLSVVVVDAASGDVMASALHPLPNLKTPEPMLLSDRDRMKLPFLVTERDLGMTYPTAPGSTAKILTATAAFNKLGSSASAVSYPISCQEIIRRGTYESEPCGESVDMRKAIVRSSNVYFIRLANDKALDNELADLYLATGMNVDLIGGYSYSDTHTDAERKQIREHWRDSSFVVRRKLYLSDRYPRRYRSEFSGLAWGQGQLTATPASMARMAASIANRGVLQPSRYVLNRAGKPQPIPAGRPLARQPDYADQLEEFMIQQSNPSAGRSKISAVRVAGKTGTPERIVQGEQRNDGWFVFFAPTPNGRSHTVVCVRIELGESSADAVRLANTVVAPILQQRGYLGSF</sequence>
<evidence type="ECO:0000256" key="5">
    <source>
        <dbReference type="ARBA" id="ARBA00023136"/>
    </source>
</evidence>
<evidence type="ECO:0000256" key="1">
    <source>
        <dbReference type="ARBA" id="ARBA00004141"/>
    </source>
</evidence>
<dbReference type="InterPro" id="IPR001460">
    <property type="entry name" value="PCN-bd_Tpept"/>
</dbReference>
<accession>A0A3P1CQ94</accession>
<dbReference type="GO" id="GO:0030246">
    <property type="term" value="F:carbohydrate binding"/>
    <property type="evidence" value="ECO:0007669"/>
    <property type="project" value="InterPro"/>
</dbReference>
<feature type="transmembrane region" description="Helical" evidence="6">
    <location>
        <begin position="549"/>
        <end position="569"/>
    </location>
</feature>
<evidence type="ECO:0000313" key="9">
    <source>
        <dbReference type="Proteomes" id="UP000274271"/>
    </source>
</evidence>
<dbReference type="Proteomes" id="UP000274271">
    <property type="component" value="Unassembled WGS sequence"/>
</dbReference>
<dbReference type="EMBL" id="RQJP01000002">
    <property type="protein sequence ID" value="RRB15445.1"/>
    <property type="molecule type" value="Genomic_DNA"/>
</dbReference>
<keyword evidence="9" id="KW-1185">Reference proteome</keyword>
<gene>
    <name evidence="8" type="ORF">EHT87_13040</name>
</gene>
<dbReference type="SUPFAM" id="SSF49452">
    <property type="entry name" value="Starch-binding domain-like"/>
    <property type="match status" value="1"/>
</dbReference>
<protein>
    <submittedName>
        <fullName evidence="8">Penicillin-binding protein</fullName>
    </submittedName>
</protein>
<dbReference type="GO" id="GO:0008658">
    <property type="term" value="F:penicillin binding"/>
    <property type="evidence" value="ECO:0007669"/>
    <property type="project" value="InterPro"/>
</dbReference>
<dbReference type="GO" id="GO:0032153">
    <property type="term" value="C:cell division site"/>
    <property type="evidence" value="ECO:0007669"/>
    <property type="project" value="TreeGrafter"/>
</dbReference>
<dbReference type="InterPro" id="IPR012338">
    <property type="entry name" value="Beta-lactam/transpept-like"/>
</dbReference>
<dbReference type="GO" id="GO:0051301">
    <property type="term" value="P:cell division"/>
    <property type="evidence" value="ECO:0007669"/>
    <property type="project" value="InterPro"/>
</dbReference>
<keyword evidence="5 6" id="KW-0472">Membrane</keyword>
<keyword evidence="4 6" id="KW-1133">Transmembrane helix</keyword>
<dbReference type="OrthoDB" id="9812661at2"/>
<keyword evidence="3" id="KW-0133">Cell shape</keyword>
<comment type="caution">
    <text evidence="8">The sequence shown here is derived from an EMBL/GenBank/DDBJ whole genome shotgun (WGS) entry which is preliminary data.</text>
</comment>
<dbReference type="Pfam" id="PF00905">
    <property type="entry name" value="Transpeptidase"/>
    <property type="match status" value="1"/>
</dbReference>
<organism evidence="8 9">
    <name type="scientific">Larkinella knui</name>
    <dbReference type="NCBI Taxonomy" id="2025310"/>
    <lineage>
        <taxon>Bacteria</taxon>
        <taxon>Pseudomonadati</taxon>
        <taxon>Bacteroidota</taxon>
        <taxon>Cytophagia</taxon>
        <taxon>Cytophagales</taxon>
        <taxon>Spirosomataceae</taxon>
        <taxon>Larkinella</taxon>
    </lineage>
</organism>
<evidence type="ECO:0000256" key="2">
    <source>
        <dbReference type="ARBA" id="ARBA00022692"/>
    </source>
</evidence>
<dbReference type="PANTHER" id="PTHR30474:SF3">
    <property type="entry name" value="PEPTIDOGLYCAN GLYCOSYLTRANSFERASE RODA"/>
    <property type="match status" value="1"/>
</dbReference>
<dbReference type="InterPro" id="IPR001182">
    <property type="entry name" value="FtsW/RodA"/>
</dbReference>
<dbReference type="SUPFAM" id="SSF56601">
    <property type="entry name" value="beta-lactamase/transpeptidase-like"/>
    <property type="match status" value="1"/>
</dbReference>
<feature type="transmembrane region" description="Helical" evidence="6">
    <location>
        <begin position="708"/>
        <end position="727"/>
    </location>
</feature>
<feature type="transmembrane region" description="Helical" evidence="6">
    <location>
        <begin position="516"/>
        <end position="537"/>
    </location>
</feature>
<feature type="transmembrane region" description="Helical" evidence="6">
    <location>
        <begin position="340"/>
        <end position="360"/>
    </location>
</feature>
<feature type="transmembrane region" description="Helical" evidence="6">
    <location>
        <begin position="463"/>
        <end position="496"/>
    </location>
</feature>
<name>A0A3P1CQ94_9BACT</name>
<dbReference type="PANTHER" id="PTHR30474">
    <property type="entry name" value="CELL CYCLE PROTEIN"/>
    <property type="match status" value="1"/>
</dbReference>